<dbReference type="AlphaFoldDB" id="A0A2U8GIQ9"/>
<reference evidence="2" key="1">
    <citation type="journal article" date="2018" name="Am. J. Bot.">
        <title>Organellar phylogenomics inform systematics in the green algal family Hydrodictyaceae (Chlorophyceae) and provide clues to the complex evolutionary history of plastid genomes in the green algal tree of life.</title>
        <authorList>
            <person name="McManus H.A."/>
            <person name="Fucikova K."/>
            <person name="Lewis P.O."/>
            <person name="Lewis L.A."/>
            <person name="Karol K.G."/>
        </authorList>
    </citation>
    <scope>NUCLEOTIDE SEQUENCE</scope>
</reference>
<dbReference type="EMBL" id="MF276981">
    <property type="protein sequence ID" value="AWI68562.1"/>
    <property type="molecule type" value="Genomic_DNA"/>
</dbReference>
<name>A0A2U8GIQ9_PEDDU</name>
<accession>A0A2U8GIQ9</accession>
<feature type="compositionally biased region" description="Basic and acidic residues" evidence="1">
    <location>
        <begin position="72"/>
        <end position="116"/>
    </location>
</feature>
<proteinExistence type="predicted"/>
<feature type="region of interest" description="Disordered" evidence="1">
    <location>
        <begin position="66"/>
        <end position="116"/>
    </location>
</feature>
<evidence type="ECO:0000256" key="1">
    <source>
        <dbReference type="SAM" id="MobiDB-lite"/>
    </source>
</evidence>
<organism evidence="2">
    <name type="scientific">Pediastrum duplex</name>
    <name type="common">Green alga</name>
    <dbReference type="NCBI Taxonomy" id="3105"/>
    <lineage>
        <taxon>Eukaryota</taxon>
        <taxon>Viridiplantae</taxon>
        <taxon>Chlorophyta</taxon>
        <taxon>core chlorophytes</taxon>
        <taxon>Chlorophyceae</taxon>
        <taxon>CS clade</taxon>
        <taxon>Sphaeropleales</taxon>
        <taxon>Hydrodictyaceae</taxon>
        <taxon>Pediastrum</taxon>
    </lineage>
</organism>
<keyword evidence="2" id="KW-0934">Plastid</keyword>
<keyword evidence="2" id="KW-0150">Chloroplast</keyword>
<sequence>MTQANLPLQPLCFLRIDSVCFGSLAHLCGRASVRCTSVALRLCRGAPKCDRKAEAHRTEAKGVKSLRSFAFGDEHNRSTNAKTRDRKSEEPTQRKPITCKEAEVHRRKNKGIDAKK</sequence>
<evidence type="ECO:0000313" key="2">
    <source>
        <dbReference type="EMBL" id="AWI68562.1"/>
    </source>
</evidence>
<geneLocation type="chloroplast" evidence="2"/>
<protein>
    <submittedName>
        <fullName evidence="2">Uncharacterized protein</fullName>
    </submittedName>
</protein>